<comment type="caution">
    <text evidence="3">The sequence shown here is derived from an EMBL/GenBank/DDBJ whole genome shotgun (WGS) entry which is preliminary data.</text>
</comment>
<feature type="region of interest" description="Disordered" evidence="1">
    <location>
        <begin position="368"/>
        <end position="577"/>
    </location>
</feature>
<keyword evidence="2" id="KW-0472">Membrane</keyword>
<dbReference type="OrthoDB" id="3062174at2759"/>
<keyword evidence="2" id="KW-0812">Transmembrane</keyword>
<organism evidence="3 4">
    <name type="scientific">Mycena indigotica</name>
    <dbReference type="NCBI Taxonomy" id="2126181"/>
    <lineage>
        <taxon>Eukaryota</taxon>
        <taxon>Fungi</taxon>
        <taxon>Dikarya</taxon>
        <taxon>Basidiomycota</taxon>
        <taxon>Agaricomycotina</taxon>
        <taxon>Agaricomycetes</taxon>
        <taxon>Agaricomycetidae</taxon>
        <taxon>Agaricales</taxon>
        <taxon>Marasmiineae</taxon>
        <taxon>Mycenaceae</taxon>
        <taxon>Mycena</taxon>
    </lineage>
</organism>
<keyword evidence="2" id="KW-1133">Transmembrane helix</keyword>
<feature type="transmembrane region" description="Helical" evidence="2">
    <location>
        <begin position="155"/>
        <end position="176"/>
    </location>
</feature>
<dbReference type="RefSeq" id="XP_037224518.1">
    <property type="nucleotide sequence ID" value="XM_037359423.1"/>
</dbReference>
<evidence type="ECO:0000256" key="1">
    <source>
        <dbReference type="SAM" id="MobiDB-lite"/>
    </source>
</evidence>
<name>A0A8H6T5E8_9AGAR</name>
<dbReference type="EMBL" id="JACAZF010000002">
    <property type="protein sequence ID" value="KAF7312410.1"/>
    <property type="molecule type" value="Genomic_DNA"/>
</dbReference>
<sequence>MTCDYSDSYFSEFPLLVVAGEGRLPSTDVLNDSNGRGPCEMRSKYLNDCTVKRRDDTDTKDTPITPCTCTNLYFNLWSACIFVQNHLDNTTLPSCEALVQNCTREAHTIVNWNKTADWGYPGWVFAKIPSNGTFDIAAAIEASTPPSHKWTIIQIVVPILAGLTVAVILLVIFIIYRRRKRANKNRPWMQTTGNRARFNFPSLSQAVKVRELDRSESWSIEEAEEPLQEYQFVSYPNSLQGSHASGHVRLSSSSSGTHPPPLSITTGKAVPARASPGRGLWYGVSSQTRRLLDSVPFPWRAAKRVHVKNVGSYGRFRVDAADSDSPLSRRNHEGVVGRNESNLRNETIFEQDNSDDEAEGLLLMPQQPPQNAAANAPYEDPFSPHTAARPRQIPPSSSPPRIPLPLPPPQPSPQPAPKSASKSNRSVPTFPPAPTSPPPPPPPINRSSPRAQRGVLPSTRPPPLPLSTSHERSDSASIRSLPRQPHARTNSDSSSIRSLPMTPTPPYARGTSQQQQQQQPVASPGSDSTFTPPNSAPPYVQRPSLDLSHSPRVPSRPLPSANSSSERTMRRLPRPPG</sequence>
<dbReference type="AlphaFoldDB" id="A0A8H6T5E8"/>
<feature type="region of interest" description="Disordered" evidence="1">
    <location>
        <begin position="243"/>
        <end position="270"/>
    </location>
</feature>
<evidence type="ECO:0000313" key="3">
    <source>
        <dbReference type="EMBL" id="KAF7312410.1"/>
    </source>
</evidence>
<protein>
    <submittedName>
        <fullName evidence="3">Uncharacterized protein</fullName>
    </submittedName>
</protein>
<feature type="compositionally biased region" description="Pro residues" evidence="1">
    <location>
        <begin position="392"/>
        <end position="416"/>
    </location>
</feature>
<evidence type="ECO:0000313" key="4">
    <source>
        <dbReference type="Proteomes" id="UP000636479"/>
    </source>
</evidence>
<feature type="compositionally biased region" description="Pro residues" evidence="1">
    <location>
        <begin position="429"/>
        <end position="444"/>
    </location>
</feature>
<dbReference type="GeneID" id="59341939"/>
<feature type="compositionally biased region" description="Polar residues" evidence="1">
    <location>
        <begin position="487"/>
        <end position="497"/>
    </location>
</feature>
<evidence type="ECO:0000256" key="2">
    <source>
        <dbReference type="SAM" id="Phobius"/>
    </source>
</evidence>
<feature type="region of interest" description="Disordered" evidence="1">
    <location>
        <begin position="320"/>
        <end position="345"/>
    </location>
</feature>
<reference evidence="3" key="1">
    <citation type="submission" date="2020-05" db="EMBL/GenBank/DDBJ databases">
        <title>Mycena genomes resolve the evolution of fungal bioluminescence.</title>
        <authorList>
            <person name="Tsai I.J."/>
        </authorList>
    </citation>
    <scope>NUCLEOTIDE SEQUENCE</scope>
    <source>
        <strain evidence="3">171206Taipei</strain>
    </source>
</reference>
<keyword evidence="4" id="KW-1185">Reference proteome</keyword>
<gene>
    <name evidence="3" type="ORF">MIND_00254400</name>
</gene>
<accession>A0A8H6T5E8</accession>
<dbReference type="Proteomes" id="UP000636479">
    <property type="component" value="Unassembled WGS sequence"/>
</dbReference>
<proteinExistence type="predicted"/>